<organism evidence="1 2">
    <name type="scientific">Actinopolyspora biskrensis</name>
    <dbReference type="NCBI Taxonomy" id="1470178"/>
    <lineage>
        <taxon>Bacteria</taxon>
        <taxon>Bacillati</taxon>
        <taxon>Actinomycetota</taxon>
        <taxon>Actinomycetes</taxon>
        <taxon>Actinopolysporales</taxon>
        <taxon>Actinopolysporaceae</taxon>
        <taxon>Actinopolyspora</taxon>
    </lineage>
</organism>
<dbReference type="RefSeq" id="WP_246300754.1">
    <property type="nucleotide sequence ID" value="NZ_JACBYW010000007.1"/>
</dbReference>
<evidence type="ECO:0000313" key="2">
    <source>
        <dbReference type="Proteomes" id="UP000548304"/>
    </source>
</evidence>
<gene>
    <name evidence="1" type="ORF">FHR84_003674</name>
</gene>
<dbReference type="EMBL" id="JACBYW010000007">
    <property type="protein sequence ID" value="NYH80317.1"/>
    <property type="molecule type" value="Genomic_DNA"/>
</dbReference>
<proteinExistence type="predicted"/>
<protein>
    <submittedName>
        <fullName evidence="1">Uncharacterized protein</fullName>
    </submittedName>
</protein>
<sequence length="58" mass="6343">MTLDGPGVRDAARDRHALAYGLSVEAMIVTATGQLYLYVDPYTPEQCPHHRSQAANTI</sequence>
<comment type="caution">
    <text evidence="1">The sequence shown here is derived from an EMBL/GenBank/DDBJ whole genome shotgun (WGS) entry which is preliminary data.</text>
</comment>
<name>A0A852ZCB1_9ACTN</name>
<evidence type="ECO:0000313" key="1">
    <source>
        <dbReference type="EMBL" id="NYH80317.1"/>
    </source>
</evidence>
<keyword evidence="2" id="KW-1185">Reference proteome</keyword>
<accession>A0A852ZCB1</accession>
<dbReference type="Proteomes" id="UP000548304">
    <property type="component" value="Unassembled WGS sequence"/>
</dbReference>
<reference evidence="1 2" key="1">
    <citation type="submission" date="2020-07" db="EMBL/GenBank/DDBJ databases">
        <title>Genomic Encyclopedia of Type Strains, Phase III (KMG-III): the genomes of soil and plant-associated and newly described type strains.</title>
        <authorList>
            <person name="Whitman W."/>
        </authorList>
    </citation>
    <scope>NUCLEOTIDE SEQUENCE [LARGE SCALE GENOMIC DNA]</scope>
    <source>
        <strain evidence="1 2">CECT 8576</strain>
    </source>
</reference>
<dbReference type="AlphaFoldDB" id="A0A852ZCB1"/>